<gene>
    <name evidence="2" type="ORF">K0M31_012259</name>
</gene>
<name>A0AA40KHL4_9HYME</name>
<evidence type="ECO:0000256" key="1">
    <source>
        <dbReference type="SAM" id="MobiDB-lite"/>
    </source>
</evidence>
<dbReference type="AlphaFoldDB" id="A0AA40KHL4"/>
<keyword evidence="3" id="KW-1185">Reference proteome</keyword>
<evidence type="ECO:0000313" key="3">
    <source>
        <dbReference type="Proteomes" id="UP001177670"/>
    </source>
</evidence>
<organism evidence="2 3">
    <name type="scientific">Melipona bicolor</name>
    <dbReference type="NCBI Taxonomy" id="60889"/>
    <lineage>
        <taxon>Eukaryota</taxon>
        <taxon>Metazoa</taxon>
        <taxon>Ecdysozoa</taxon>
        <taxon>Arthropoda</taxon>
        <taxon>Hexapoda</taxon>
        <taxon>Insecta</taxon>
        <taxon>Pterygota</taxon>
        <taxon>Neoptera</taxon>
        <taxon>Endopterygota</taxon>
        <taxon>Hymenoptera</taxon>
        <taxon>Apocrita</taxon>
        <taxon>Aculeata</taxon>
        <taxon>Apoidea</taxon>
        <taxon>Anthophila</taxon>
        <taxon>Apidae</taxon>
        <taxon>Melipona</taxon>
    </lineage>
</organism>
<dbReference type="Proteomes" id="UP001177670">
    <property type="component" value="Unassembled WGS sequence"/>
</dbReference>
<protein>
    <submittedName>
        <fullName evidence="2">Uncharacterized protein</fullName>
    </submittedName>
</protein>
<dbReference type="EMBL" id="JAHYIQ010000030">
    <property type="protein sequence ID" value="KAK1120653.1"/>
    <property type="molecule type" value="Genomic_DNA"/>
</dbReference>
<accession>A0AA40KHL4</accession>
<sequence length="128" mass="13969">MKSKRRKFLRQMHSSAEGRAKLFTSKFSPKIARDCQKNYRVDESVPTGFNEFLASARKAPAASEIPTVDNKCLSPRDGVGRGNSWLATGRRGASECLANSFDTDATSGIDTPRPDRNAILDDTADTAS</sequence>
<proteinExistence type="predicted"/>
<evidence type="ECO:0000313" key="2">
    <source>
        <dbReference type="EMBL" id="KAK1120653.1"/>
    </source>
</evidence>
<feature type="region of interest" description="Disordered" evidence="1">
    <location>
        <begin position="101"/>
        <end position="128"/>
    </location>
</feature>
<comment type="caution">
    <text evidence="2">The sequence shown here is derived from an EMBL/GenBank/DDBJ whole genome shotgun (WGS) entry which is preliminary data.</text>
</comment>
<reference evidence="2" key="1">
    <citation type="submission" date="2021-10" db="EMBL/GenBank/DDBJ databases">
        <title>Melipona bicolor Genome sequencing and assembly.</title>
        <authorList>
            <person name="Araujo N.S."/>
            <person name="Arias M.C."/>
        </authorList>
    </citation>
    <scope>NUCLEOTIDE SEQUENCE</scope>
    <source>
        <strain evidence="2">USP_2M_L1-L4_2017</strain>
        <tissue evidence="2">Whole body</tissue>
    </source>
</reference>